<sequence>MVLAGVLLAVTTGVGLRAARDGRTARPPAVTLPLDDPLPSPQVITQRCVSFTRLVLAKQYHGAEGPSNHLTSVKALTPKL</sequence>
<reference evidence="2" key="1">
    <citation type="journal article" date="2019" name="Int. J. Syst. Evol. Microbiol.">
        <title>The Global Catalogue of Microorganisms (GCM) 10K type strain sequencing project: providing services to taxonomists for standard genome sequencing and annotation.</title>
        <authorList>
            <consortium name="The Broad Institute Genomics Platform"/>
            <consortium name="The Broad Institute Genome Sequencing Center for Infectious Disease"/>
            <person name="Wu L."/>
            <person name="Ma J."/>
        </authorList>
    </citation>
    <scope>NUCLEOTIDE SEQUENCE [LARGE SCALE GENOMIC DNA]</scope>
    <source>
        <strain evidence="2">JCM 31047</strain>
    </source>
</reference>
<dbReference type="AlphaFoldDB" id="A0A8H9L638"/>
<organism evidence="1 2">
    <name type="scientific">Deinococcus arenae</name>
    <dbReference type="NCBI Taxonomy" id="1452751"/>
    <lineage>
        <taxon>Bacteria</taxon>
        <taxon>Thermotogati</taxon>
        <taxon>Deinococcota</taxon>
        <taxon>Deinococci</taxon>
        <taxon>Deinococcales</taxon>
        <taxon>Deinococcaceae</taxon>
        <taxon>Deinococcus</taxon>
    </lineage>
</organism>
<gene>
    <name evidence="1" type="ORF">GCM10008956_01610</name>
</gene>
<keyword evidence="2" id="KW-1185">Reference proteome</keyword>
<dbReference type="Proteomes" id="UP000600547">
    <property type="component" value="Unassembled WGS sequence"/>
</dbReference>
<comment type="caution">
    <text evidence="1">The sequence shown here is derived from an EMBL/GenBank/DDBJ whole genome shotgun (WGS) entry which is preliminary data.</text>
</comment>
<evidence type="ECO:0000313" key="1">
    <source>
        <dbReference type="EMBL" id="GGM29307.1"/>
    </source>
</evidence>
<dbReference type="EMBL" id="BMQG01000001">
    <property type="protein sequence ID" value="GGM29307.1"/>
    <property type="molecule type" value="Genomic_DNA"/>
</dbReference>
<protein>
    <submittedName>
        <fullName evidence="1">Uncharacterized protein</fullName>
    </submittedName>
</protein>
<evidence type="ECO:0000313" key="2">
    <source>
        <dbReference type="Proteomes" id="UP000600547"/>
    </source>
</evidence>
<name>A0A8H9L638_9DEIO</name>
<proteinExistence type="predicted"/>
<accession>A0A8H9L638</accession>